<dbReference type="PANTHER" id="PTHR43975">
    <property type="entry name" value="ZGC:101858"/>
    <property type="match status" value="1"/>
</dbReference>
<dbReference type="EMBL" id="JBEDNZ010000015">
    <property type="protein sequence ID" value="KAL0829194.1"/>
    <property type="molecule type" value="Genomic_DNA"/>
</dbReference>
<evidence type="ECO:0000313" key="2">
    <source>
        <dbReference type="EMBL" id="KAL0829194.1"/>
    </source>
</evidence>
<comment type="caution">
    <text evidence="2">The sequence shown here is derived from an EMBL/GenBank/DDBJ whole genome shotgun (WGS) entry which is preliminary data.</text>
</comment>
<evidence type="ECO:0000313" key="3">
    <source>
        <dbReference type="Proteomes" id="UP001549921"/>
    </source>
</evidence>
<dbReference type="AlphaFoldDB" id="A0ABD0STZ3"/>
<gene>
    <name evidence="2" type="ORF">ABMA28_004031</name>
</gene>
<dbReference type="Gene3D" id="3.40.50.720">
    <property type="entry name" value="NAD(P)-binding Rossmann-like Domain"/>
    <property type="match status" value="1"/>
</dbReference>
<dbReference type="Pfam" id="PF13561">
    <property type="entry name" value="adh_short_C2"/>
    <property type="match status" value="1"/>
</dbReference>
<dbReference type="PRINTS" id="PR00081">
    <property type="entry name" value="GDHRDH"/>
</dbReference>
<dbReference type="PRINTS" id="PR00080">
    <property type="entry name" value="SDRFAMILY"/>
</dbReference>
<accession>A0ABD0STZ3</accession>
<reference evidence="2 3" key="1">
    <citation type="submission" date="2024-06" db="EMBL/GenBank/DDBJ databases">
        <title>A chromosome-level genome assembly of beet webworm, Loxostege sticticalis.</title>
        <authorList>
            <person name="Zhang Y."/>
        </authorList>
    </citation>
    <scope>NUCLEOTIDE SEQUENCE [LARGE SCALE GENOMIC DNA]</scope>
    <source>
        <strain evidence="2">AQ028</strain>
        <tissue evidence="2">Male pupae</tissue>
    </source>
</reference>
<dbReference type="SUPFAM" id="SSF51735">
    <property type="entry name" value="NAD(P)-binding Rossmann-fold domains"/>
    <property type="match status" value="1"/>
</dbReference>
<protein>
    <submittedName>
        <fullName evidence="2">Uncharacterized protein</fullName>
    </submittedName>
</protein>
<dbReference type="GO" id="GO:0016491">
    <property type="term" value="F:oxidoreductase activity"/>
    <property type="evidence" value="ECO:0007669"/>
    <property type="project" value="UniProtKB-KW"/>
</dbReference>
<name>A0ABD0STZ3_LOXSC</name>
<dbReference type="PROSITE" id="PS00061">
    <property type="entry name" value="ADH_SHORT"/>
    <property type="match status" value="1"/>
</dbReference>
<organism evidence="2 3">
    <name type="scientific">Loxostege sticticalis</name>
    <name type="common">Beet webworm moth</name>
    <dbReference type="NCBI Taxonomy" id="481309"/>
    <lineage>
        <taxon>Eukaryota</taxon>
        <taxon>Metazoa</taxon>
        <taxon>Ecdysozoa</taxon>
        <taxon>Arthropoda</taxon>
        <taxon>Hexapoda</taxon>
        <taxon>Insecta</taxon>
        <taxon>Pterygota</taxon>
        <taxon>Neoptera</taxon>
        <taxon>Endopterygota</taxon>
        <taxon>Lepidoptera</taxon>
        <taxon>Glossata</taxon>
        <taxon>Ditrysia</taxon>
        <taxon>Pyraloidea</taxon>
        <taxon>Crambidae</taxon>
        <taxon>Pyraustinae</taxon>
        <taxon>Loxostege</taxon>
    </lineage>
</organism>
<sequence>MDFLNKVVVITGASSGIGAATAELFSKQSASLVLVGRNETSLRDVAAKCETAKGIKPLIVKAELSNDDDVKNIVAQTIERFGRIDVLVNNAGFGCEAGIRDGIEPYDRIMATNMRAVYLLTSLATPHLVKSKGNIVNVSSVAAFRVIKDLDFLPYCISKAALDQFTKCVAVELAKDGVRVNSVNPGATRTKFVQAAGYTKEQSDELYKIRDKKMPLGKVVESEEVADLIVFLASNRARSITGAIHVIDNGEILV</sequence>
<evidence type="ECO:0000256" key="1">
    <source>
        <dbReference type="ARBA" id="ARBA00023002"/>
    </source>
</evidence>
<dbReference type="Proteomes" id="UP001549921">
    <property type="component" value="Unassembled WGS sequence"/>
</dbReference>
<dbReference type="FunFam" id="3.40.50.720:FF:000084">
    <property type="entry name" value="Short-chain dehydrogenase reductase"/>
    <property type="match status" value="1"/>
</dbReference>
<dbReference type="InterPro" id="IPR002347">
    <property type="entry name" value="SDR_fam"/>
</dbReference>
<keyword evidence="1" id="KW-0560">Oxidoreductase</keyword>
<dbReference type="InterPro" id="IPR020904">
    <property type="entry name" value="Sc_DH/Rdtase_CS"/>
</dbReference>
<proteinExistence type="predicted"/>
<dbReference type="InterPro" id="IPR036291">
    <property type="entry name" value="NAD(P)-bd_dom_sf"/>
</dbReference>
<dbReference type="PANTHER" id="PTHR43975:SF2">
    <property type="entry name" value="EG:BACR7A4.14 PROTEIN-RELATED"/>
    <property type="match status" value="1"/>
</dbReference>